<evidence type="ECO:0000256" key="1">
    <source>
        <dbReference type="ARBA" id="ARBA00022737"/>
    </source>
</evidence>
<dbReference type="PANTHER" id="PTHR13817:SF73">
    <property type="entry name" value="FIBRONECTIN TYPE-III DOMAIN-CONTAINING PROTEIN"/>
    <property type="match status" value="1"/>
</dbReference>
<dbReference type="Proteomes" id="UP000653797">
    <property type="component" value="Unassembled WGS sequence"/>
</dbReference>
<dbReference type="EMBL" id="JACXAA010000010">
    <property type="protein sequence ID" value="MBD2755915.1"/>
    <property type="molecule type" value="Genomic_DNA"/>
</dbReference>
<feature type="domain" description="Ig-like" evidence="2">
    <location>
        <begin position="590"/>
        <end position="682"/>
    </location>
</feature>
<proteinExistence type="predicted"/>
<dbReference type="InterPro" id="IPR011050">
    <property type="entry name" value="Pectin_lyase_fold/virulence"/>
</dbReference>
<comment type="caution">
    <text evidence="3">The sequence shown here is derived from an EMBL/GenBank/DDBJ whole genome shotgun (WGS) entry which is preliminary data.</text>
</comment>
<dbReference type="Gene3D" id="2.60.40.10">
    <property type="entry name" value="Immunoglobulins"/>
    <property type="match status" value="3"/>
</dbReference>
<dbReference type="SUPFAM" id="SSF48726">
    <property type="entry name" value="Immunoglobulin"/>
    <property type="match status" value="3"/>
</dbReference>
<reference evidence="3" key="1">
    <citation type="submission" date="2020-09" db="EMBL/GenBank/DDBJ databases">
        <authorList>
            <person name="Kim M.K."/>
        </authorList>
    </citation>
    <scope>NUCLEOTIDE SEQUENCE</scope>
    <source>
        <strain evidence="3">BT704</strain>
    </source>
</reference>
<accession>A0A927B5A4</accession>
<dbReference type="InterPro" id="IPR050964">
    <property type="entry name" value="Striated_Muscle_Regulatory"/>
</dbReference>
<dbReference type="SMART" id="SM00409">
    <property type="entry name" value="IG"/>
    <property type="match status" value="3"/>
</dbReference>
<dbReference type="RefSeq" id="WP_191041541.1">
    <property type="nucleotide sequence ID" value="NZ_JACXAA010000010.1"/>
</dbReference>
<dbReference type="InterPro" id="IPR036179">
    <property type="entry name" value="Ig-like_dom_sf"/>
</dbReference>
<sequence>MTNNYLFFNRLIPQSGVSKKPLATKQLVTCLLFTLISLWAKANTYNVNTTADGNSSSGTVNLRGAILAADALGGTHTINVPAGTYNLTLGTVTFGNKAQNITINGAGAGSTIINMTATNRDRIFFINPTAFVYNVQTTITGVSFTNGHLTSDNYGGGAIIAGGPNNALTITSCGFTNNTIDASRASAGGAIAYLGGGYLAIDQCTFTTNSAPSNANANGAGGAVDFEAYSFSINNVYTYPDNSLSVTNSVFTNNSVGNNGIGGAINVSAGGFSTVDPPRPTLSITIAENSFVNNSAPGSGGNGRGGAISATNSFSPTNVFRINYNRFVGNTANVSAGSALISFDTQGSVDASNNWWGCNGGPTSCADKAYRYPGSSSGTLTTTPYLQLRTTAASSPLCSGNSTGITAGFTVNSAGTAIAASNLSAFTGVPITFNTTLGTMSSAQTTIQATGTATATFTAGTTPGSGTVNAVVDNVPANDATARASITVNAAPVITDQPDNATTCSGTTVSFNAAATGSGTLSYQWYKGTTALANGATGTGSTLSGATTATLTIINPGSADAATNYNLRVSSTAGCSVTATNASLVVNIPPAISSQPANTSGCAGNTVSFGVTANGSGTLSYQWYKGTTALANGATGTGSSIGGATTASLSISNASPTDNASNYNVRISSSTGCTPTTSTNASLVVIAPPVISSQPVSGSSVQVGGSVRVVVSVSGQVTSYQWYREGAIISGQTSATLNLTNLQLSQAGSYSLVASNGCGSVTSGVFSLTVLGSDLSPIIYARPTIVYGNSPFTVVVDVLELNSVATSGTFTVRVTKDQKLNLSFDPGLSSVNNRSVQNSVWSLDNSNLNYYILTTSQSIAAGDKLSFGLTGSLLPSASTGVVTVSATVLPTTVVEAKLNNNIDADKIEYFQQ</sequence>
<dbReference type="InterPro" id="IPR003599">
    <property type="entry name" value="Ig_sub"/>
</dbReference>
<evidence type="ECO:0000313" key="4">
    <source>
        <dbReference type="Proteomes" id="UP000653797"/>
    </source>
</evidence>
<dbReference type="PANTHER" id="PTHR13817">
    <property type="entry name" value="TITIN"/>
    <property type="match status" value="1"/>
</dbReference>
<dbReference type="SUPFAM" id="SSF51126">
    <property type="entry name" value="Pectin lyase-like"/>
    <property type="match status" value="1"/>
</dbReference>
<evidence type="ECO:0000259" key="2">
    <source>
        <dbReference type="PROSITE" id="PS50835"/>
    </source>
</evidence>
<dbReference type="Pfam" id="PF13927">
    <property type="entry name" value="Ig_3"/>
    <property type="match status" value="1"/>
</dbReference>
<gene>
    <name evidence="3" type="ORF">IC230_23650</name>
</gene>
<dbReference type="PROSITE" id="PS50835">
    <property type="entry name" value="IG_LIKE"/>
    <property type="match status" value="2"/>
</dbReference>
<dbReference type="InterPro" id="IPR007110">
    <property type="entry name" value="Ig-like_dom"/>
</dbReference>
<organism evidence="3 4">
    <name type="scientific">Spirosoma validum</name>
    <dbReference type="NCBI Taxonomy" id="2771355"/>
    <lineage>
        <taxon>Bacteria</taxon>
        <taxon>Pseudomonadati</taxon>
        <taxon>Bacteroidota</taxon>
        <taxon>Cytophagia</taxon>
        <taxon>Cytophagales</taxon>
        <taxon>Cytophagaceae</taxon>
        <taxon>Spirosoma</taxon>
    </lineage>
</organism>
<protein>
    <submittedName>
        <fullName evidence="3">Immunoglobulin domain-containing protein</fullName>
    </submittedName>
</protein>
<dbReference type="CDD" id="cd00096">
    <property type="entry name" value="Ig"/>
    <property type="match status" value="1"/>
</dbReference>
<evidence type="ECO:0000313" key="3">
    <source>
        <dbReference type="EMBL" id="MBD2755915.1"/>
    </source>
</evidence>
<feature type="domain" description="Ig-like" evidence="2">
    <location>
        <begin position="689"/>
        <end position="769"/>
    </location>
</feature>
<keyword evidence="1" id="KW-0677">Repeat</keyword>
<name>A0A927B5A4_9BACT</name>
<dbReference type="InterPro" id="IPR013783">
    <property type="entry name" value="Ig-like_fold"/>
</dbReference>
<keyword evidence="4" id="KW-1185">Reference proteome</keyword>
<dbReference type="AlphaFoldDB" id="A0A927B5A4"/>